<keyword evidence="1" id="KW-0175">Coiled coil</keyword>
<evidence type="ECO:0000256" key="1">
    <source>
        <dbReference type="SAM" id="Coils"/>
    </source>
</evidence>
<dbReference type="EMBL" id="DTGT01000360">
    <property type="protein sequence ID" value="HGH61818.1"/>
    <property type="molecule type" value="Genomic_DNA"/>
</dbReference>
<dbReference type="Pfam" id="PF01039">
    <property type="entry name" value="Carboxyl_trans"/>
    <property type="match status" value="1"/>
</dbReference>
<dbReference type="FunFam" id="3.90.226.10:FF:000004">
    <property type="entry name" value="Methylcrotonoyl-CoA carboxylase beta chain"/>
    <property type="match status" value="1"/>
</dbReference>
<evidence type="ECO:0000259" key="3">
    <source>
        <dbReference type="PROSITE" id="PS50989"/>
    </source>
</evidence>
<feature type="coiled-coil region" evidence="1">
    <location>
        <begin position="19"/>
        <end position="46"/>
    </location>
</feature>
<dbReference type="PROSITE" id="PS50989">
    <property type="entry name" value="COA_CT_CTER"/>
    <property type="match status" value="1"/>
</dbReference>
<proteinExistence type="predicted"/>
<protein>
    <submittedName>
        <fullName evidence="4">Methylcrotonoyl-CoA carboxylase</fullName>
    </submittedName>
</protein>
<accession>A0A7C4AST7</accession>
<evidence type="ECO:0000259" key="2">
    <source>
        <dbReference type="PROSITE" id="PS50980"/>
    </source>
</evidence>
<feature type="domain" description="CoA carboxyltransferase C-terminal" evidence="3">
    <location>
        <begin position="278"/>
        <end position="528"/>
    </location>
</feature>
<name>A0A7C4AST7_9BACT</name>
<dbReference type="InterPro" id="IPR011763">
    <property type="entry name" value="COA_CT_C"/>
</dbReference>
<gene>
    <name evidence="4" type="ORF">ENV54_11030</name>
</gene>
<dbReference type="PANTHER" id="PTHR22855:SF13">
    <property type="entry name" value="METHYLCROTONOYL-COA CARBOXYLASE BETA CHAIN, MITOCHONDRIAL"/>
    <property type="match status" value="1"/>
</dbReference>
<comment type="caution">
    <text evidence="4">The sequence shown here is derived from an EMBL/GenBank/DDBJ whole genome shotgun (WGS) entry which is preliminary data.</text>
</comment>
<dbReference type="GO" id="GO:0006552">
    <property type="term" value="P:L-leucine catabolic process"/>
    <property type="evidence" value="ECO:0007669"/>
    <property type="project" value="TreeGrafter"/>
</dbReference>
<evidence type="ECO:0000313" key="4">
    <source>
        <dbReference type="EMBL" id="HGH61818.1"/>
    </source>
</evidence>
<sequence>MDVIETRIDVKSEEFKANYEVMASLVADLKAELKKAREERSEKAIKRNQELGKLPVQKRLDLLLDPNTPWLEIAPLAAKDMYDKKVHGAGTRAGIGVVAGREVLVHANDPMIKGGTIYPMGVKKTLRCQTIAMENNLPVIMLVDSGGAYLPLQSEIFPDADDGGRIFYNQAIMSKMNIPQITAVMGLCTAGGAYIPAMSDHVVHVQKTGAIFLGGPPLVKAATGEEVTAEELGGADVHCRLSGVSDYFATDDADAIQIIRNIVEMLPTNQKAVIPRREPSPPLYDPKEIWGIVPRNISTPYDVREIIARMVDGSEFLEFKALYGPTLVCGWAYIHGYQVGILGNNGVLFSDSSLKATQFISLCDRQGIPLLFLQNINGYIIGREYERGGITKDGHKMVHAVSTATVPKFTVIVGASFGAGNYGMCGRAYSPRFLWMWPNAQIGVMGGEQAADVLVSVKNDQLARAGQPPLPKDIVDGIRGPIIQSALQEGNAYYSTANLWDDGILDPADTRDVLGLAISASLNAPLTGRKQGHGTFRM</sequence>
<reference evidence="4" key="1">
    <citation type="journal article" date="2020" name="mSystems">
        <title>Genome- and Community-Level Interaction Insights into Carbon Utilization and Element Cycling Functions of Hydrothermarchaeota in Hydrothermal Sediment.</title>
        <authorList>
            <person name="Zhou Z."/>
            <person name="Liu Y."/>
            <person name="Xu W."/>
            <person name="Pan J."/>
            <person name="Luo Z.H."/>
            <person name="Li M."/>
        </authorList>
    </citation>
    <scope>NUCLEOTIDE SEQUENCE [LARGE SCALE GENOMIC DNA]</scope>
    <source>
        <strain evidence="4">SpSt-769</strain>
    </source>
</reference>
<dbReference type="InterPro" id="IPR045190">
    <property type="entry name" value="MCCB/AccD1-like"/>
</dbReference>
<dbReference type="Gene3D" id="3.90.226.10">
    <property type="entry name" value="2-enoyl-CoA Hydratase, Chain A, domain 1"/>
    <property type="match status" value="2"/>
</dbReference>
<dbReference type="GO" id="GO:0004485">
    <property type="term" value="F:methylcrotonoyl-CoA carboxylase activity"/>
    <property type="evidence" value="ECO:0007669"/>
    <property type="project" value="TreeGrafter"/>
</dbReference>
<dbReference type="PANTHER" id="PTHR22855">
    <property type="entry name" value="ACETYL, PROPIONYL, PYRUVATE, AND GLUTACONYL CARBOXYLASE-RELATED"/>
    <property type="match status" value="1"/>
</dbReference>
<dbReference type="AlphaFoldDB" id="A0A7C4AST7"/>
<dbReference type="PROSITE" id="PS50980">
    <property type="entry name" value="COA_CT_NTER"/>
    <property type="match status" value="1"/>
</dbReference>
<dbReference type="InterPro" id="IPR029045">
    <property type="entry name" value="ClpP/crotonase-like_dom_sf"/>
</dbReference>
<feature type="domain" description="CoA carboxyltransferase N-terminal" evidence="2">
    <location>
        <begin position="22"/>
        <end position="278"/>
    </location>
</feature>
<organism evidence="4">
    <name type="scientific">Desulfomonile tiedjei</name>
    <dbReference type="NCBI Taxonomy" id="2358"/>
    <lineage>
        <taxon>Bacteria</taxon>
        <taxon>Pseudomonadati</taxon>
        <taxon>Thermodesulfobacteriota</taxon>
        <taxon>Desulfomonilia</taxon>
        <taxon>Desulfomonilales</taxon>
        <taxon>Desulfomonilaceae</taxon>
        <taxon>Desulfomonile</taxon>
    </lineage>
</organism>
<dbReference type="FunFam" id="3.90.226.10:FF:000046">
    <property type="entry name" value="Geranyl-CoA carboxylase beta subunit"/>
    <property type="match status" value="1"/>
</dbReference>
<dbReference type="InterPro" id="IPR011762">
    <property type="entry name" value="COA_CT_N"/>
</dbReference>
<dbReference type="SUPFAM" id="SSF52096">
    <property type="entry name" value="ClpP/crotonase"/>
    <property type="match status" value="2"/>
</dbReference>
<dbReference type="InterPro" id="IPR034733">
    <property type="entry name" value="AcCoA_carboxyl_beta"/>
</dbReference>
<dbReference type="GO" id="GO:1905202">
    <property type="term" value="C:methylcrotonoyl-CoA carboxylase complex"/>
    <property type="evidence" value="ECO:0007669"/>
    <property type="project" value="TreeGrafter"/>
</dbReference>